<accession>A0A061IL01</accession>
<name>A0A061IL01_CRIGR</name>
<dbReference type="AlphaFoldDB" id="A0A061IL01"/>
<proteinExistence type="predicted"/>
<organism evidence="1 2">
    <name type="scientific">Cricetulus griseus</name>
    <name type="common">Chinese hamster</name>
    <name type="synonym">Cricetulus barabensis griseus</name>
    <dbReference type="NCBI Taxonomy" id="10029"/>
    <lineage>
        <taxon>Eukaryota</taxon>
        <taxon>Metazoa</taxon>
        <taxon>Chordata</taxon>
        <taxon>Craniata</taxon>
        <taxon>Vertebrata</taxon>
        <taxon>Euteleostomi</taxon>
        <taxon>Mammalia</taxon>
        <taxon>Eutheria</taxon>
        <taxon>Euarchontoglires</taxon>
        <taxon>Glires</taxon>
        <taxon>Rodentia</taxon>
        <taxon>Myomorpha</taxon>
        <taxon>Muroidea</taxon>
        <taxon>Cricetidae</taxon>
        <taxon>Cricetinae</taxon>
        <taxon>Cricetulus</taxon>
    </lineage>
</organism>
<sequence length="78" mass="9194">MLAMCCLVGNSSGILFVYMVDYIDGFSYVEPSLHPWDEVYLIIVDYFSDVFLDSIQQYFVEYFCIDVHEGYWSVVVFF</sequence>
<evidence type="ECO:0000313" key="1">
    <source>
        <dbReference type="EMBL" id="ERE84392.1"/>
    </source>
</evidence>
<gene>
    <name evidence="1" type="ORF">H671_2g6004</name>
</gene>
<dbReference type="EMBL" id="KE667971">
    <property type="protein sequence ID" value="ERE84392.1"/>
    <property type="molecule type" value="Genomic_DNA"/>
</dbReference>
<reference evidence="2" key="1">
    <citation type="journal article" date="2013" name="Nat. Biotechnol.">
        <title>Chinese hamster genome sequenced from sorted chromosomes.</title>
        <authorList>
            <person name="Brinkrolf K."/>
            <person name="Rupp O."/>
            <person name="Laux H."/>
            <person name="Kollin F."/>
            <person name="Ernst W."/>
            <person name="Linke B."/>
            <person name="Kofler R."/>
            <person name="Romand S."/>
            <person name="Hesse F."/>
            <person name="Budach W.E."/>
            <person name="Galosy S."/>
            <person name="Muller D."/>
            <person name="Noll T."/>
            <person name="Wienberg J."/>
            <person name="Jostock T."/>
            <person name="Leonard M."/>
            <person name="Grillari J."/>
            <person name="Tauch A."/>
            <person name="Goesmann A."/>
            <person name="Helk B."/>
            <person name="Mott J.E."/>
            <person name="Puhler A."/>
            <person name="Borth N."/>
        </authorList>
    </citation>
    <scope>NUCLEOTIDE SEQUENCE [LARGE SCALE GENOMIC DNA]</scope>
    <source>
        <strain evidence="2">17A/GY</strain>
    </source>
</reference>
<evidence type="ECO:0000313" key="2">
    <source>
        <dbReference type="Proteomes" id="UP000030759"/>
    </source>
</evidence>
<dbReference type="Proteomes" id="UP000030759">
    <property type="component" value="Unassembled WGS sequence"/>
</dbReference>
<protein>
    <submittedName>
        <fullName evidence="1">Uncharacterized protein</fullName>
    </submittedName>
</protein>